<dbReference type="EMBL" id="CM008964">
    <property type="protein sequence ID" value="PNW85675.1"/>
    <property type="molecule type" value="Genomic_DNA"/>
</dbReference>
<sequence length="693" mass="70338">MQQGGPLRSVTNTSGAPLTAACPAGKHPNATSQRADTKGAPPPSLTGLMQHHVVPAGGYDASNAAGGPAAKRPRVEDVLQQHAPREQLLVSELMGWRSSQQEPSAMGASILGNNAVAAVTGGQTDFRALFSRGAPQVQAPAIQNAPGGLNAATAGLRTFADVATRPAVGPDDVGRMDVMGAMRAAYTTAGSAVATAPLGPGCDGGAGSGPDTAGGVAAGTASICLENLTPDQVPVDWSIKRSLTFSSHAPFTVHERAQQAPARARWRAMQGVVNLDLDSLNDDPAAQYLGCQLSWRHPEIVLDPASICAAARSAVAPASTAASAAAAQAGAATNFGGGALASSGGGGASVLTLRLAAWRNALHSLYSSYRSGTCELFYVVNPAPKGPYAALFAAKGIRGCKEVCAVVSQSTRLLRNRLSAGGVPFTMPLHEQQQPAAAPGGDMAASAAKAEEQADGDLCDENPQNNAPAAQVLGTGVADNSRQSLLLMRGPRAVHGLYDFLLNDTGYPGLGKSGSTGVGLAPGASAAAAAAAQEDVADLPMLLAPAPFEGGAAWRPTIKALTMAKLDGAAAGQAPQPHGAGTGDAGTAVTHVLQLNGPLPPWTVRRMCGLLSQLHHAGYSVTVEAEAYSIPLNSTVLEQPPGDAGAEVRPMFTQGGAVTLEELIAWHQPVVLPAGRPVKGMTCSESQRLSVRL</sequence>
<keyword evidence="2" id="KW-0217">Developmental protein</keyword>
<keyword evidence="7" id="KW-1185">Reference proteome</keyword>
<reference evidence="6 7" key="1">
    <citation type="journal article" date="2007" name="Science">
        <title>The Chlamydomonas genome reveals the evolution of key animal and plant functions.</title>
        <authorList>
            <person name="Merchant S.S."/>
            <person name="Prochnik S.E."/>
            <person name="Vallon O."/>
            <person name="Harris E.H."/>
            <person name="Karpowicz S.J."/>
            <person name="Witman G.B."/>
            <person name="Terry A."/>
            <person name="Salamov A."/>
            <person name="Fritz-Laylin L.K."/>
            <person name="Marechal-Drouard L."/>
            <person name="Marshall W.F."/>
            <person name="Qu L.H."/>
            <person name="Nelson D.R."/>
            <person name="Sanderfoot A.A."/>
            <person name="Spalding M.H."/>
            <person name="Kapitonov V.V."/>
            <person name="Ren Q."/>
            <person name="Ferris P."/>
            <person name="Lindquist E."/>
            <person name="Shapiro H."/>
            <person name="Lucas S.M."/>
            <person name="Grimwood J."/>
            <person name="Schmutz J."/>
            <person name="Cardol P."/>
            <person name="Cerutti H."/>
            <person name="Chanfreau G."/>
            <person name="Chen C.L."/>
            <person name="Cognat V."/>
            <person name="Croft M.T."/>
            <person name="Dent R."/>
            <person name="Dutcher S."/>
            <person name="Fernandez E."/>
            <person name="Fukuzawa H."/>
            <person name="Gonzalez-Ballester D."/>
            <person name="Gonzalez-Halphen D."/>
            <person name="Hallmann A."/>
            <person name="Hanikenne M."/>
            <person name="Hippler M."/>
            <person name="Inwood W."/>
            <person name="Jabbari K."/>
            <person name="Kalanon M."/>
            <person name="Kuras R."/>
            <person name="Lefebvre P.A."/>
            <person name="Lemaire S.D."/>
            <person name="Lobanov A.V."/>
            <person name="Lohr M."/>
            <person name="Manuell A."/>
            <person name="Meier I."/>
            <person name="Mets L."/>
            <person name="Mittag M."/>
            <person name="Mittelmeier T."/>
            <person name="Moroney J.V."/>
            <person name="Moseley J."/>
            <person name="Napoli C."/>
            <person name="Nedelcu A.M."/>
            <person name="Niyogi K."/>
            <person name="Novoselov S.V."/>
            <person name="Paulsen I.T."/>
            <person name="Pazour G."/>
            <person name="Purton S."/>
            <person name="Ral J.P."/>
            <person name="Riano-Pachon D.M."/>
            <person name="Riekhof W."/>
            <person name="Rymarquis L."/>
            <person name="Schroda M."/>
            <person name="Stern D."/>
            <person name="Umen J."/>
            <person name="Willows R."/>
            <person name="Wilson N."/>
            <person name="Zimmer S.L."/>
            <person name="Allmer J."/>
            <person name="Balk J."/>
            <person name="Bisova K."/>
            <person name="Chen C.J."/>
            <person name="Elias M."/>
            <person name="Gendler K."/>
            <person name="Hauser C."/>
            <person name="Lamb M.R."/>
            <person name="Ledford H."/>
            <person name="Long J.C."/>
            <person name="Minagawa J."/>
            <person name="Page M.D."/>
            <person name="Pan J."/>
            <person name="Pootakham W."/>
            <person name="Roje S."/>
            <person name="Rose A."/>
            <person name="Stahlberg E."/>
            <person name="Terauchi A.M."/>
            <person name="Yang P."/>
            <person name="Ball S."/>
            <person name="Bowler C."/>
            <person name="Dieckmann C.L."/>
            <person name="Gladyshev V.N."/>
            <person name="Green P."/>
            <person name="Jorgensen R."/>
            <person name="Mayfield S."/>
            <person name="Mueller-Roeber B."/>
            <person name="Rajamani S."/>
            <person name="Sayre R.T."/>
            <person name="Brokstein P."/>
            <person name="Dubchak I."/>
            <person name="Goodstein D."/>
            <person name="Hornick L."/>
            <person name="Huang Y.W."/>
            <person name="Jhaveri J."/>
            <person name="Luo Y."/>
            <person name="Martinez D."/>
            <person name="Ngau W.C."/>
            <person name="Otillar B."/>
            <person name="Poliakov A."/>
            <person name="Porter A."/>
            <person name="Szajkowski L."/>
            <person name="Werner G."/>
            <person name="Zhou K."/>
            <person name="Grigoriev I.V."/>
            <person name="Rokhsar D.S."/>
            <person name="Grossman A.R."/>
        </authorList>
    </citation>
    <scope>NUCLEOTIDE SEQUENCE [LARGE SCALE GENOMIC DNA]</scope>
    <source>
        <strain evidence="7">CC-503</strain>
    </source>
</reference>
<dbReference type="GO" id="GO:0005634">
    <property type="term" value="C:nucleus"/>
    <property type="evidence" value="ECO:0000318"/>
    <property type="project" value="GO_Central"/>
</dbReference>
<dbReference type="RefSeq" id="XP_042926402.1">
    <property type="nucleotide sequence ID" value="XM_043061273.1"/>
</dbReference>
<dbReference type="AlphaFoldDB" id="A0A2K3DYS2"/>
<gene>
    <name evidence="6" type="ORF">CHLRE_03g197600v5</name>
</gene>
<evidence type="ECO:0000256" key="1">
    <source>
        <dbReference type="ARBA" id="ARBA00004123"/>
    </source>
</evidence>
<feature type="region of interest" description="Disordered" evidence="5">
    <location>
        <begin position="56"/>
        <end position="75"/>
    </location>
</feature>
<dbReference type="InParanoid" id="A0A2K3DYS2"/>
<feature type="compositionally biased region" description="Polar residues" evidence="5">
    <location>
        <begin position="1"/>
        <end position="16"/>
    </location>
</feature>
<comment type="similarity">
    <text evidence="4">Belongs to the DONSON family.</text>
</comment>
<dbReference type="InterPro" id="IPR024861">
    <property type="entry name" value="Donson"/>
</dbReference>
<evidence type="ECO:0000313" key="6">
    <source>
        <dbReference type="EMBL" id="PNW85675.1"/>
    </source>
</evidence>
<dbReference type="Proteomes" id="UP000006906">
    <property type="component" value="Chromosome 3"/>
</dbReference>
<evidence type="ECO:0000313" key="7">
    <source>
        <dbReference type="Proteomes" id="UP000006906"/>
    </source>
</evidence>
<proteinExistence type="inferred from homology"/>
<dbReference type="ExpressionAtlas" id="A0A2K3DYS2">
    <property type="expression patterns" value="baseline"/>
</dbReference>
<evidence type="ECO:0000256" key="3">
    <source>
        <dbReference type="ARBA" id="ARBA00023242"/>
    </source>
</evidence>
<comment type="subcellular location">
    <subcellularLocation>
        <location evidence="1">Nucleus</location>
    </subcellularLocation>
</comment>
<organism evidence="6 7">
    <name type="scientific">Chlamydomonas reinhardtii</name>
    <name type="common">Chlamydomonas smithii</name>
    <dbReference type="NCBI Taxonomy" id="3055"/>
    <lineage>
        <taxon>Eukaryota</taxon>
        <taxon>Viridiplantae</taxon>
        <taxon>Chlorophyta</taxon>
        <taxon>core chlorophytes</taxon>
        <taxon>Chlorophyceae</taxon>
        <taxon>CS clade</taxon>
        <taxon>Chlamydomonadales</taxon>
        <taxon>Chlamydomonadaceae</taxon>
        <taxon>Chlamydomonas</taxon>
    </lineage>
</organism>
<protein>
    <submittedName>
        <fullName evidence="6">Uncharacterized protein</fullName>
    </submittedName>
</protein>
<name>A0A2K3DYS2_CHLRE</name>
<dbReference type="PANTHER" id="PTHR12972:SF0">
    <property type="entry name" value="PROTEIN DOWNSTREAM NEIGHBOR OF SON"/>
    <property type="match status" value="1"/>
</dbReference>
<feature type="compositionally biased region" description="Low complexity" evidence="5">
    <location>
        <begin position="433"/>
        <end position="448"/>
    </location>
</feature>
<evidence type="ECO:0000256" key="2">
    <source>
        <dbReference type="ARBA" id="ARBA00022473"/>
    </source>
</evidence>
<feature type="region of interest" description="Disordered" evidence="5">
    <location>
        <begin position="1"/>
        <end position="50"/>
    </location>
</feature>
<dbReference type="PANTHER" id="PTHR12972">
    <property type="entry name" value="DOWNSTREAM NEIGHBOR OF SON"/>
    <property type="match status" value="1"/>
</dbReference>
<dbReference type="KEGG" id="cre:CHLRE_03g197600v5"/>
<dbReference type="Gramene" id="PNW85675">
    <property type="protein sequence ID" value="PNW85675"/>
    <property type="gene ID" value="CHLRE_03g197600v5"/>
</dbReference>
<accession>A0A2K3DYS2</accession>
<evidence type="ECO:0000256" key="5">
    <source>
        <dbReference type="SAM" id="MobiDB-lite"/>
    </source>
</evidence>
<feature type="region of interest" description="Disordered" evidence="5">
    <location>
        <begin position="433"/>
        <end position="456"/>
    </location>
</feature>
<evidence type="ECO:0000256" key="4">
    <source>
        <dbReference type="ARBA" id="ARBA00025806"/>
    </source>
</evidence>
<keyword evidence="3" id="KW-0539">Nucleus</keyword>
<dbReference type="STRING" id="3055.A0A2K3DYS2"/>
<dbReference type="GO" id="GO:0033260">
    <property type="term" value="P:nuclear DNA replication"/>
    <property type="evidence" value="ECO:0000318"/>
    <property type="project" value="GO_Central"/>
</dbReference>
<dbReference type="GeneID" id="5718785"/>
<dbReference type="OrthoDB" id="534063at2759"/>